<evidence type="ECO:0000313" key="4">
    <source>
        <dbReference type="Proteomes" id="UP000035955"/>
    </source>
</evidence>
<dbReference type="RefSeq" id="WP_048445892.1">
    <property type="nucleotide sequence ID" value="NZ_LABY01000141.1"/>
</dbReference>
<dbReference type="GO" id="GO:0016757">
    <property type="term" value="F:glycosyltransferase activity"/>
    <property type="evidence" value="ECO:0007669"/>
    <property type="project" value="InterPro"/>
</dbReference>
<dbReference type="AlphaFoldDB" id="A0A0J6V5C6"/>
<dbReference type="PANTHER" id="PTHR45947">
    <property type="entry name" value="SULFOQUINOVOSYL TRANSFERASE SQD2"/>
    <property type="match status" value="1"/>
</dbReference>
<evidence type="ECO:0000259" key="2">
    <source>
        <dbReference type="Pfam" id="PF13439"/>
    </source>
</evidence>
<dbReference type="InterPro" id="IPR001296">
    <property type="entry name" value="Glyco_trans_1"/>
</dbReference>
<dbReference type="Gene3D" id="3.40.50.2000">
    <property type="entry name" value="Glycogen Phosphorylase B"/>
    <property type="match status" value="2"/>
</dbReference>
<sequence length="384" mass="41597">MTTPAAPLSILHVVRQFLPNRGGLEDFVANLAREQARLGHGVRVLTLDRLFSQPDRRLPARERLEGIDIERIPFFGSHRYPIAPSAFRHLGDADIVHVHAIDFFFDAFALARPLHRRPMVATTHGGFFHTSAHSRLKKLWFEGPTRLSVRGYAEIVACSESDARMFEGITPDGVEVIQNGVDLEKFAGAASAEPRRALLTIGRFAHNKRLDRLLATLRALNADGAGWRLRIVGVPSDVSAEALTAEIDRMGLTGAVTLHTGLDVPAIRDLIGQSSLFVSASQYEGFGIALIEALSAGLVPVAHPNDAFAWLAQRHPSIALCDFSDAEAAAGAIRSAYAQLENGEIARGAEDLSDYRWSTIAARYVAVYEGALAETGHGLTASAA</sequence>
<organism evidence="3 4">
    <name type="scientific">Methylobacterium variabile</name>
    <dbReference type="NCBI Taxonomy" id="298794"/>
    <lineage>
        <taxon>Bacteria</taxon>
        <taxon>Pseudomonadati</taxon>
        <taxon>Pseudomonadota</taxon>
        <taxon>Alphaproteobacteria</taxon>
        <taxon>Hyphomicrobiales</taxon>
        <taxon>Methylobacteriaceae</taxon>
        <taxon>Methylobacterium</taxon>
    </lineage>
</organism>
<accession>A0A0J6V5C6</accession>
<dbReference type="Pfam" id="PF00534">
    <property type="entry name" value="Glycos_transf_1"/>
    <property type="match status" value="1"/>
</dbReference>
<dbReference type="CDD" id="cd03801">
    <property type="entry name" value="GT4_PimA-like"/>
    <property type="match status" value="1"/>
</dbReference>
<dbReference type="EMBL" id="LABY01000141">
    <property type="protein sequence ID" value="KMO34096.1"/>
    <property type="molecule type" value="Genomic_DNA"/>
</dbReference>
<name>A0A0J6V5C6_9HYPH</name>
<comment type="caution">
    <text evidence="3">The sequence shown here is derived from an EMBL/GenBank/DDBJ whole genome shotgun (WGS) entry which is preliminary data.</text>
</comment>
<dbReference type="OrthoDB" id="9771846at2"/>
<dbReference type="SUPFAM" id="SSF53756">
    <property type="entry name" value="UDP-Glycosyltransferase/glycogen phosphorylase"/>
    <property type="match status" value="1"/>
</dbReference>
<reference evidence="3 4" key="1">
    <citation type="submission" date="2015-03" db="EMBL/GenBank/DDBJ databases">
        <title>Genome sequencing of Methylobacterium variabile DSM 16961.</title>
        <authorList>
            <person name="Chaudhry V."/>
            <person name="Patil P.B."/>
        </authorList>
    </citation>
    <scope>NUCLEOTIDE SEQUENCE [LARGE SCALE GENOMIC DNA]</scope>
    <source>
        <strain evidence="3 4">DSM 16961</strain>
    </source>
</reference>
<proteinExistence type="predicted"/>
<protein>
    <submittedName>
        <fullName evidence="3">Glycosyl transferase family 1</fullName>
    </submittedName>
</protein>
<dbReference type="PANTHER" id="PTHR45947:SF3">
    <property type="entry name" value="SULFOQUINOVOSYL TRANSFERASE SQD2"/>
    <property type="match status" value="1"/>
</dbReference>
<dbReference type="InterPro" id="IPR050194">
    <property type="entry name" value="Glycosyltransferase_grp1"/>
</dbReference>
<dbReference type="Pfam" id="PF13439">
    <property type="entry name" value="Glyco_transf_4"/>
    <property type="match status" value="1"/>
</dbReference>
<dbReference type="PATRIC" id="fig|298794.3.peg.1236"/>
<evidence type="ECO:0000313" key="3">
    <source>
        <dbReference type="EMBL" id="KMO34096.1"/>
    </source>
</evidence>
<dbReference type="InterPro" id="IPR028098">
    <property type="entry name" value="Glyco_trans_4-like_N"/>
</dbReference>
<feature type="domain" description="Glycosyltransferase subfamily 4-like N-terminal" evidence="2">
    <location>
        <begin position="22"/>
        <end position="185"/>
    </location>
</feature>
<keyword evidence="3" id="KW-0808">Transferase</keyword>
<keyword evidence="4" id="KW-1185">Reference proteome</keyword>
<evidence type="ECO:0000259" key="1">
    <source>
        <dbReference type="Pfam" id="PF00534"/>
    </source>
</evidence>
<feature type="domain" description="Glycosyl transferase family 1" evidence="1">
    <location>
        <begin position="189"/>
        <end position="337"/>
    </location>
</feature>
<dbReference type="Proteomes" id="UP000035955">
    <property type="component" value="Unassembled WGS sequence"/>
</dbReference>
<gene>
    <name evidence="3" type="ORF">VQ02_19600</name>
</gene>